<dbReference type="PANTHER" id="PTHR33048">
    <property type="entry name" value="PTH11-LIKE INTEGRAL MEMBRANE PROTEIN (AFU_ORTHOLOGUE AFUA_5G11245)"/>
    <property type="match status" value="1"/>
</dbReference>
<evidence type="ECO:0000256" key="1">
    <source>
        <dbReference type="ARBA" id="ARBA00004141"/>
    </source>
</evidence>
<comment type="subcellular location">
    <subcellularLocation>
        <location evidence="1">Membrane</location>
        <topology evidence="1">Multi-pass membrane protein</topology>
    </subcellularLocation>
</comment>
<comment type="similarity">
    <text evidence="5">Belongs to the SAT4 family.</text>
</comment>
<keyword evidence="4 7" id="KW-0472">Membrane</keyword>
<reference evidence="9" key="1">
    <citation type="submission" date="2022-06" db="EMBL/GenBank/DDBJ databases">
        <title>Complete genome sequences of two strains of the flax pathogen Septoria linicola.</title>
        <authorList>
            <person name="Lapalu N."/>
            <person name="Simon A."/>
            <person name="Demenou B."/>
            <person name="Paumier D."/>
            <person name="Guillot M.-P."/>
            <person name="Gout L."/>
            <person name="Valade R."/>
        </authorList>
    </citation>
    <scope>NUCLEOTIDE SEQUENCE</scope>
    <source>
        <strain evidence="9">SE15195</strain>
    </source>
</reference>
<feature type="transmembrane region" description="Helical" evidence="7">
    <location>
        <begin position="239"/>
        <end position="260"/>
    </location>
</feature>
<feature type="transmembrane region" description="Helical" evidence="7">
    <location>
        <begin position="12"/>
        <end position="32"/>
    </location>
</feature>
<evidence type="ECO:0000256" key="4">
    <source>
        <dbReference type="ARBA" id="ARBA00023136"/>
    </source>
</evidence>
<dbReference type="InterPro" id="IPR052337">
    <property type="entry name" value="SAT4-like"/>
</dbReference>
<feature type="transmembrane region" description="Helical" evidence="7">
    <location>
        <begin position="165"/>
        <end position="189"/>
    </location>
</feature>
<dbReference type="InterPro" id="IPR049326">
    <property type="entry name" value="Rhodopsin_dom_fungi"/>
</dbReference>
<dbReference type="AlphaFoldDB" id="A0A9Q9AV22"/>
<dbReference type="GO" id="GO:0016020">
    <property type="term" value="C:membrane"/>
    <property type="evidence" value="ECO:0007669"/>
    <property type="project" value="UniProtKB-SubCell"/>
</dbReference>
<evidence type="ECO:0000256" key="3">
    <source>
        <dbReference type="ARBA" id="ARBA00022989"/>
    </source>
</evidence>
<protein>
    <recommendedName>
        <fullName evidence="8">Rhodopsin domain-containing protein</fullName>
    </recommendedName>
</protein>
<accession>A0A9Q9AV22</accession>
<gene>
    <name evidence="9" type="ORF">Slin15195_G092730</name>
</gene>
<keyword evidence="3 7" id="KW-1133">Transmembrane helix</keyword>
<name>A0A9Q9AV22_9PEZI</name>
<sequence>MLYGTAPKSTIVAVTVVMPTLASLVTSMRIYARLAISKNAGQDDAFIVAAVLFSWGSTACMIAQTQTGLGDHIYELSPHNVKLNLEAYWAMIIIYNLSLFCTKFSIMFQYLRIFPQRSIRLATYILMGIVLAYAIWRFFSAVFTCNPPAAFWDHSITHKTCQDRLALSLASTTLNMITDILIAALPLPFLRKLQLPRRQKWALMAVFALAGLVVIVSILRLPSLYHLMSSKDITWESPLAYIFSAIEINVAIICSCLPTLRCLFPKLLKAASGSSERRHSFSKPHDTLRSEGWTPVEGEAKFKGRLVSTHTHVSSPSAAFKMHKTKRSWTGRHDTLFDSSDEIELGTRGAEPAHSSDHHMSSGQIHVRTEIEQETMSKSDDGREAREELGMI</sequence>
<feature type="region of interest" description="Disordered" evidence="6">
    <location>
        <begin position="341"/>
        <end position="392"/>
    </location>
</feature>
<dbReference type="PANTHER" id="PTHR33048:SF132">
    <property type="entry name" value="MEMBRANE PROTEIN, PUTATIVE (AFU_ORTHOLOGUE AFUA_6G07820)-RELATED"/>
    <property type="match status" value="1"/>
</dbReference>
<feature type="transmembrane region" description="Helical" evidence="7">
    <location>
        <begin position="44"/>
        <end position="67"/>
    </location>
</feature>
<evidence type="ECO:0000313" key="9">
    <source>
        <dbReference type="EMBL" id="USW55954.1"/>
    </source>
</evidence>
<dbReference type="Pfam" id="PF20684">
    <property type="entry name" value="Fung_rhodopsin"/>
    <property type="match status" value="1"/>
</dbReference>
<dbReference type="Proteomes" id="UP001056384">
    <property type="component" value="Chromosome 8"/>
</dbReference>
<dbReference type="EMBL" id="CP099425">
    <property type="protein sequence ID" value="USW55954.1"/>
    <property type="molecule type" value="Genomic_DNA"/>
</dbReference>
<evidence type="ECO:0000256" key="5">
    <source>
        <dbReference type="ARBA" id="ARBA00038359"/>
    </source>
</evidence>
<evidence type="ECO:0000259" key="8">
    <source>
        <dbReference type="Pfam" id="PF20684"/>
    </source>
</evidence>
<evidence type="ECO:0000256" key="7">
    <source>
        <dbReference type="SAM" id="Phobius"/>
    </source>
</evidence>
<evidence type="ECO:0000256" key="6">
    <source>
        <dbReference type="SAM" id="MobiDB-lite"/>
    </source>
</evidence>
<feature type="transmembrane region" description="Helical" evidence="7">
    <location>
        <begin position="121"/>
        <end position="139"/>
    </location>
</feature>
<keyword evidence="2 7" id="KW-0812">Transmembrane</keyword>
<evidence type="ECO:0000256" key="2">
    <source>
        <dbReference type="ARBA" id="ARBA00022692"/>
    </source>
</evidence>
<evidence type="ECO:0000313" key="10">
    <source>
        <dbReference type="Proteomes" id="UP001056384"/>
    </source>
</evidence>
<proteinExistence type="inferred from homology"/>
<organism evidence="9 10">
    <name type="scientific">Septoria linicola</name>
    <dbReference type="NCBI Taxonomy" id="215465"/>
    <lineage>
        <taxon>Eukaryota</taxon>
        <taxon>Fungi</taxon>
        <taxon>Dikarya</taxon>
        <taxon>Ascomycota</taxon>
        <taxon>Pezizomycotina</taxon>
        <taxon>Dothideomycetes</taxon>
        <taxon>Dothideomycetidae</taxon>
        <taxon>Mycosphaerellales</taxon>
        <taxon>Mycosphaerellaceae</taxon>
        <taxon>Septoria</taxon>
    </lineage>
</organism>
<feature type="transmembrane region" description="Helical" evidence="7">
    <location>
        <begin position="201"/>
        <end position="219"/>
    </location>
</feature>
<feature type="domain" description="Rhodopsin" evidence="8">
    <location>
        <begin position="28"/>
        <end position="264"/>
    </location>
</feature>
<feature type="compositionally biased region" description="Basic and acidic residues" evidence="6">
    <location>
        <begin position="367"/>
        <end position="392"/>
    </location>
</feature>
<keyword evidence="10" id="KW-1185">Reference proteome</keyword>
<feature type="transmembrane region" description="Helical" evidence="7">
    <location>
        <begin position="87"/>
        <end position="109"/>
    </location>
</feature>